<dbReference type="Pfam" id="PF08030">
    <property type="entry name" value="NAD_binding_6"/>
    <property type="match status" value="1"/>
</dbReference>
<evidence type="ECO:0000259" key="14">
    <source>
        <dbReference type="PROSITE" id="PS51384"/>
    </source>
</evidence>
<evidence type="ECO:0000256" key="12">
    <source>
        <dbReference type="ARBA" id="ARBA00066905"/>
    </source>
</evidence>
<feature type="transmembrane region" description="Helical" evidence="13">
    <location>
        <begin position="20"/>
        <end position="45"/>
    </location>
</feature>
<dbReference type="EMBL" id="JABCRI010000001">
    <property type="protein sequence ID" value="KAF8412205.1"/>
    <property type="molecule type" value="Genomic_DNA"/>
</dbReference>
<dbReference type="OMA" id="MTRYYIY"/>
<evidence type="ECO:0000256" key="7">
    <source>
        <dbReference type="ARBA" id="ARBA00023002"/>
    </source>
</evidence>
<keyword evidence="16" id="KW-1185">Reference proteome</keyword>
<keyword evidence="6 13" id="KW-1133">Transmembrane helix</keyword>
<comment type="catalytic activity">
    <reaction evidence="11">
        <text>2 a Fe(II)-siderophore + NAD(+) + H(+) = 2 a Fe(III)-siderophore + NADH</text>
        <dbReference type="Rhea" id="RHEA:15061"/>
        <dbReference type="Rhea" id="RHEA-COMP:11342"/>
        <dbReference type="Rhea" id="RHEA-COMP:11344"/>
        <dbReference type="ChEBI" id="CHEBI:15378"/>
        <dbReference type="ChEBI" id="CHEBI:29033"/>
        <dbReference type="ChEBI" id="CHEBI:29034"/>
        <dbReference type="ChEBI" id="CHEBI:57540"/>
        <dbReference type="ChEBI" id="CHEBI:57945"/>
        <dbReference type="EC" id="1.16.1.7"/>
    </reaction>
</comment>
<reference evidence="15 16" key="1">
    <citation type="submission" date="2020-04" db="EMBL/GenBank/DDBJ databases">
        <title>Plant Genome Project.</title>
        <authorList>
            <person name="Zhang R.-G."/>
        </authorList>
    </citation>
    <scope>NUCLEOTIDE SEQUENCE [LARGE SCALE GENOMIC DNA]</scope>
    <source>
        <strain evidence="15">YNK0</strain>
        <tissue evidence="15">Leaf</tissue>
    </source>
</reference>
<proteinExistence type="inferred from homology"/>
<accession>A0A834ZRG3</accession>
<feature type="transmembrane region" description="Helical" evidence="13">
    <location>
        <begin position="65"/>
        <end position="85"/>
    </location>
</feature>
<dbReference type="InterPro" id="IPR050369">
    <property type="entry name" value="RBOH/FRE"/>
</dbReference>
<evidence type="ECO:0000256" key="9">
    <source>
        <dbReference type="ARBA" id="ARBA00023065"/>
    </source>
</evidence>
<dbReference type="GO" id="GO:0005886">
    <property type="term" value="C:plasma membrane"/>
    <property type="evidence" value="ECO:0007669"/>
    <property type="project" value="TreeGrafter"/>
</dbReference>
<dbReference type="Pfam" id="PF08022">
    <property type="entry name" value="FAD_binding_8"/>
    <property type="match status" value="1"/>
</dbReference>
<evidence type="ECO:0000256" key="3">
    <source>
        <dbReference type="ARBA" id="ARBA00022448"/>
    </source>
</evidence>
<dbReference type="Gene3D" id="3.40.50.80">
    <property type="entry name" value="Nucleotide-binding domain of ferredoxin-NADP reductase (FNR) module"/>
    <property type="match status" value="2"/>
</dbReference>
<evidence type="ECO:0000256" key="2">
    <source>
        <dbReference type="ARBA" id="ARBA00006278"/>
    </source>
</evidence>
<dbReference type="GO" id="GO:0006811">
    <property type="term" value="P:monoatomic ion transport"/>
    <property type="evidence" value="ECO:0007669"/>
    <property type="project" value="UniProtKB-KW"/>
</dbReference>
<keyword evidence="4 13" id="KW-0812">Transmembrane</keyword>
<keyword evidence="7" id="KW-0560">Oxidoreductase</keyword>
<feature type="transmembrane region" description="Helical" evidence="13">
    <location>
        <begin position="582"/>
        <end position="607"/>
    </location>
</feature>
<comment type="subcellular location">
    <subcellularLocation>
        <location evidence="1">Membrane</location>
        <topology evidence="1">Multi-pass membrane protein</topology>
    </subcellularLocation>
</comment>
<feature type="transmembrane region" description="Helical" evidence="13">
    <location>
        <begin position="169"/>
        <end position="189"/>
    </location>
</feature>
<comment type="caution">
    <text evidence="15">The sequence shown here is derived from an EMBL/GenBank/DDBJ whole genome shotgun (WGS) entry which is preliminary data.</text>
</comment>
<dbReference type="InterPro" id="IPR017927">
    <property type="entry name" value="FAD-bd_FR_type"/>
</dbReference>
<dbReference type="FunFam" id="3.40.50.80:FF:000048">
    <property type="entry name" value="Ferric reduction oxidase 5"/>
    <property type="match status" value="1"/>
</dbReference>
<evidence type="ECO:0000256" key="1">
    <source>
        <dbReference type="ARBA" id="ARBA00004141"/>
    </source>
</evidence>
<dbReference type="SFLD" id="SFLDG01168">
    <property type="entry name" value="Ferric_reductase_subgroup_(FRE"/>
    <property type="match status" value="1"/>
</dbReference>
<evidence type="ECO:0000313" key="15">
    <source>
        <dbReference type="EMBL" id="KAF8412205.1"/>
    </source>
</evidence>
<keyword evidence="8" id="KW-0408">Iron</keyword>
<dbReference type="PANTHER" id="PTHR11972">
    <property type="entry name" value="NADPH OXIDASE"/>
    <property type="match status" value="1"/>
</dbReference>
<evidence type="ECO:0000313" key="16">
    <source>
        <dbReference type="Proteomes" id="UP000655225"/>
    </source>
</evidence>
<evidence type="ECO:0000256" key="10">
    <source>
        <dbReference type="ARBA" id="ARBA00023136"/>
    </source>
</evidence>
<comment type="similarity">
    <text evidence="2">Belongs to the ferric reductase (FRE) family.</text>
</comment>
<keyword evidence="10 13" id="KW-0472">Membrane</keyword>
<evidence type="ECO:0000256" key="11">
    <source>
        <dbReference type="ARBA" id="ARBA00050970"/>
    </source>
</evidence>
<dbReference type="AlphaFoldDB" id="A0A834ZRG3"/>
<dbReference type="SUPFAM" id="SSF52343">
    <property type="entry name" value="Ferredoxin reductase-like, C-terminal NADP-linked domain"/>
    <property type="match status" value="1"/>
</dbReference>
<dbReference type="GO" id="GO:0046872">
    <property type="term" value="F:metal ion binding"/>
    <property type="evidence" value="ECO:0007669"/>
    <property type="project" value="UniProtKB-KW"/>
</dbReference>
<dbReference type="OrthoDB" id="167398at2759"/>
<feature type="transmembrane region" description="Helical" evidence="13">
    <location>
        <begin position="246"/>
        <end position="264"/>
    </location>
</feature>
<dbReference type="PRINTS" id="PR00406">
    <property type="entry name" value="CYTB5RDTASE"/>
</dbReference>
<dbReference type="EC" id="1.16.1.7" evidence="12"/>
<sequence length="711" mass="79810">MNGSSPSHEGIKTARAAIRLLLMVVFLGHLVIWIMMPTNTFWLVWLPDIRAKAYSTYFGEQGATLLVYTFPILFIAALGCVYLHLGRESADNSTGSNDENHLMALWKRPMLVKGPLGIVTGIEMTFFTMFIALVVWSFSSYIHGGFAEITRESAAKSGEQVWEAKLDSAALRLGLVGNICLAFLFFPVSRGSSVLPLIGLTSEASIKYHIWLGHIVMAIFTAHGLCYIIFWAATGQIEEMLNWDKIGVSNVAGELSLLFGLVMWATSFPRIRRKMFELFFYTHNLYIIFLIFFVLHVGISYSCIMLPGFYLFLIDRYLRFLQSRQRVRLVSARLLPCETVELNFSKSPVLSYTPTSTVFINVPSISKLQWHPFTISSNSNMDPEKLSVIIKSEGSWSQKLYQTLSSPSVSDRLDVSIEGPYGPASIHFLRHDALVMVSGGSGITPFISIIRELIFRSTTLSCKTPQILLICAFKNCADLTMLDLLLPISGTPSDISNLQLQIEAYVTRDKEPTTDNQKLLRTVWFKPNATDTPVSAILGPNSWLWLGAIISSSFVVFLIIIGIITRYYIYPIDHNTNMIYSYSWRAVLNMLFICICISMTASVAVLWNKKQNAMETKQILKIDAPTPMTSPGSWFYNADRELESLPHQSFVEATKVHFGERPDLKKMLFKCEGSSIGVLACGPRKMRHEVATICSSGSADNLHFESISFSW</sequence>
<dbReference type="SUPFAM" id="SSF63380">
    <property type="entry name" value="Riboflavin synthase domain-like"/>
    <property type="match status" value="1"/>
</dbReference>
<feature type="domain" description="FAD-binding FR-type" evidence="14">
    <location>
        <begin position="322"/>
        <end position="427"/>
    </location>
</feature>
<dbReference type="GO" id="GO:0140618">
    <property type="term" value="F:ferric-chelate reductase (NADH) activity"/>
    <property type="evidence" value="ECO:0007669"/>
    <property type="project" value="UniProtKB-EC"/>
</dbReference>
<keyword evidence="5" id="KW-0479">Metal-binding</keyword>
<dbReference type="InterPro" id="IPR013112">
    <property type="entry name" value="FAD-bd_8"/>
</dbReference>
<evidence type="ECO:0000256" key="13">
    <source>
        <dbReference type="SAM" id="Phobius"/>
    </source>
</evidence>
<dbReference type="PROSITE" id="PS51384">
    <property type="entry name" value="FAD_FR"/>
    <property type="match status" value="1"/>
</dbReference>
<feature type="transmembrane region" description="Helical" evidence="13">
    <location>
        <begin position="116"/>
        <end position="138"/>
    </location>
</feature>
<evidence type="ECO:0000256" key="6">
    <source>
        <dbReference type="ARBA" id="ARBA00022989"/>
    </source>
</evidence>
<dbReference type="PANTHER" id="PTHR11972:SF41">
    <property type="entry name" value="FERRIC REDUCTION OXIDASE 2"/>
    <property type="match status" value="1"/>
</dbReference>
<gene>
    <name evidence="15" type="ORF">HHK36_000165</name>
</gene>
<dbReference type="FunFam" id="3.40.50.80:FF:000039">
    <property type="entry name" value="Ferric reduction oxidase 3"/>
    <property type="match status" value="1"/>
</dbReference>
<feature type="transmembrane region" description="Helical" evidence="13">
    <location>
        <begin position="543"/>
        <end position="570"/>
    </location>
</feature>
<dbReference type="Proteomes" id="UP000655225">
    <property type="component" value="Unassembled WGS sequence"/>
</dbReference>
<dbReference type="CDD" id="cd06186">
    <property type="entry name" value="NOX_Duox_like_FAD_NADP"/>
    <property type="match status" value="1"/>
</dbReference>
<dbReference type="Pfam" id="PF01794">
    <property type="entry name" value="Ferric_reduct"/>
    <property type="match status" value="1"/>
</dbReference>
<keyword evidence="9" id="KW-0406">Ion transport</keyword>
<feature type="transmembrane region" description="Helical" evidence="13">
    <location>
        <begin position="299"/>
        <end position="318"/>
    </location>
</feature>
<dbReference type="InterPro" id="IPR039261">
    <property type="entry name" value="FNR_nucleotide-bd"/>
</dbReference>
<organism evidence="15 16">
    <name type="scientific">Tetracentron sinense</name>
    <name type="common">Spur-leaf</name>
    <dbReference type="NCBI Taxonomy" id="13715"/>
    <lineage>
        <taxon>Eukaryota</taxon>
        <taxon>Viridiplantae</taxon>
        <taxon>Streptophyta</taxon>
        <taxon>Embryophyta</taxon>
        <taxon>Tracheophyta</taxon>
        <taxon>Spermatophyta</taxon>
        <taxon>Magnoliopsida</taxon>
        <taxon>Trochodendrales</taxon>
        <taxon>Trochodendraceae</taxon>
        <taxon>Tetracentron</taxon>
    </lineage>
</organism>
<evidence type="ECO:0000256" key="4">
    <source>
        <dbReference type="ARBA" id="ARBA00022692"/>
    </source>
</evidence>
<evidence type="ECO:0000256" key="5">
    <source>
        <dbReference type="ARBA" id="ARBA00022723"/>
    </source>
</evidence>
<dbReference type="InterPro" id="IPR017938">
    <property type="entry name" value="Riboflavin_synthase-like_b-brl"/>
</dbReference>
<name>A0A834ZRG3_TETSI</name>
<dbReference type="InterPro" id="IPR013130">
    <property type="entry name" value="Fe3_Rdtase_TM_dom"/>
</dbReference>
<protein>
    <recommendedName>
        <fullName evidence="12">ferric-chelate reductase (NADH)</fullName>
        <ecNumber evidence="12">1.16.1.7</ecNumber>
    </recommendedName>
</protein>
<dbReference type="InterPro" id="IPR013121">
    <property type="entry name" value="Fe_red_NAD-bd_6"/>
</dbReference>
<feature type="transmembrane region" description="Helical" evidence="13">
    <location>
        <begin position="210"/>
        <end position="234"/>
    </location>
</feature>
<keyword evidence="3" id="KW-0813">Transport</keyword>
<dbReference type="SFLD" id="SFLDS00052">
    <property type="entry name" value="Ferric_Reductase_Domain"/>
    <property type="match status" value="1"/>
</dbReference>
<evidence type="ECO:0000256" key="8">
    <source>
        <dbReference type="ARBA" id="ARBA00023004"/>
    </source>
</evidence>